<keyword evidence="1" id="KW-0472">Membrane</keyword>
<protein>
    <submittedName>
        <fullName evidence="2">Uncharacterized protein</fullName>
    </submittedName>
</protein>
<sequence length="70" mass="7746">MMKTYVKLSGKLAPEYFNEKSLCTKTGCGNQRHATSRLCYQHENRELAVAVAAVFFTTVSVAAAVFLETL</sequence>
<feature type="transmembrane region" description="Helical" evidence="1">
    <location>
        <begin position="47"/>
        <end position="67"/>
    </location>
</feature>
<dbReference type="AlphaFoldDB" id="E6QUW1"/>
<proteinExistence type="predicted"/>
<comment type="caution">
    <text evidence="2">The sequence shown here is derived from an EMBL/GenBank/DDBJ whole genome shotgun (WGS) entry which is preliminary data.</text>
</comment>
<name>E6QUW1_9ZZZZ</name>
<evidence type="ECO:0000313" key="2">
    <source>
        <dbReference type="EMBL" id="CBI11034.1"/>
    </source>
</evidence>
<evidence type="ECO:0000256" key="1">
    <source>
        <dbReference type="SAM" id="Phobius"/>
    </source>
</evidence>
<keyword evidence="1" id="KW-1133">Transmembrane helix</keyword>
<accession>E6QUW1</accession>
<reference evidence="2" key="1">
    <citation type="submission" date="2009-10" db="EMBL/GenBank/DDBJ databases">
        <title>Diversity of trophic interactions inside an arsenic-rich microbial ecosystem.</title>
        <authorList>
            <person name="Bertin P.N."/>
            <person name="Heinrich-Salmeron A."/>
            <person name="Pelletier E."/>
            <person name="Goulhen-Chollet F."/>
            <person name="Arsene-Ploetze F."/>
            <person name="Gallien S."/>
            <person name="Calteau A."/>
            <person name="Vallenet D."/>
            <person name="Casiot C."/>
            <person name="Chane-Woon-Ming B."/>
            <person name="Giloteaux L."/>
            <person name="Barakat M."/>
            <person name="Bonnefoy V."/>
            <person name="Bruneel O."/>
            <person name="Chandler M."/>
            <person name="Cleiss J."/>
            <person name="Duran R."/>
            <person name="Elbaz-Poulichet F."/>
            <person name="Fonknechten N."/>
            <person name="Lauga B."/>
            <person name="Mornico D."/>
            <person name="Ortet P."/>
            <person name="Schaeffer C."/>
            <person name="Siguier P."/>
            <person name="Alexander Thil Smith A."/>
            <person name="Van Dorsselaer A."/>
            <person name="Weissenbach J."/>
            <person name="Medigue C."/>
            <person name="Le Paslier D."/>
        </authorList>
    </citation>
    <scope>NUCLEOTIDE SEQUENCE</scope>
</reference>
<organism evidence="2">
    <name type="scientific">mine drainage metagenome</name>
    <dbReference type="NCBI Taxonomy" id="410659"/>
    <lineage>
        <taxon>unclassified sequences</taxon>
        <taxon>metagenomes</taxon>
        <taxon>ecological metagenomes</taxon>
    </lineage>
</organism>
<gene>
    <name evidence="2" type="ORF">CARN7_1844</name>
</gene>
<keyword evidence="1" id="KW-0812">Transmembrane</keyword>
<dbReference type="EMBL" id="CABR01000120">
    <property type="protein sequence ID" value="CBI11034.1"/>
    <property type="molecule type" value="Genomic_DNA"/>
</dbReference>